<sequence>MQEVAKAADLALGTLYRYFPSKVHLFAALWKTHIDGFVEDCWQSPGNDPGATVGDRLVALTRSLLDRPLLCSAMVRAIAVDYSVNPDYHFRFAEDRLCRAVLHTLGRDASRPPLGRRFP</sequence>
<reference evidence="5" key="1">
    <citation type="submission" date="2015-11" db="EMBL/GenBank/DDBJ databases">
        <authorList>
            <consortium name="Cross-ministerial Strategic Innovation Promotion Program (SIP) consortium"/>
            <person name="Tomihama T."/>
            <person name="Ikenaga M."/>
            <person name="Sakai M."/>
            <person name="Okubo T."/>
            <person name="Ikeda S."/>
        </authorList>
    </citation>
    <scope>NUCLEOTIDE SEQUENCE [LARGE SCALE GENOMIC DNA]</scope>
    <source>
        <strain evidence="5">S58</strain>
    </source>
</reference>
<protein>
    <submittedName>
        <fullName evidence="4">HTH-type transcriptional repressor KstR</fullName>
    </submittedName>
</protein>
<dbReference type="SUPFAM" id="SSF46689">
    <property type="entry name" value="Homeodomain-like"/>
    <property type="match status" value="1"/>
</dbReference>
<dbReference type="Gene3D" id="1.10.357.10">
    <property type="entry name" value="Tetracycline Repressor, domain 2"/>
    <property type="match status" value="1"/>
</dbReference>
<dbReference type="EMBL" id="BCMM01000015">
    <property type="protein sequence ID" value="GAQ63109.1"/>
    <property type="molecule type" value="Genomic_DNA"/>
</dbReference>
<organism evidence="4 5">
    <name type="scientific">Streptomyces scabiei</name>
    <dbReference type="NCBI Taxonomy" id="1930"/>
    <lineage>
        <taxon>Bacteria</taxon>
        <taxon>Bacillati</taxon>
        <taxon>Actinomycetota</taxon>
        <taxon>Actinomycetes</taxon>
        <taxon>Kitasatosporales</taxon>
        <taxon>Streptomycetaceae</taxon>
        <taxon>Streptomyces</taxon>
    </lineage>
</organism>
<reference evidence="4 5" key="2">
    <citation type="journal article" date="2016" name="Genome Announc.">
        <title>Draft Genome Sequences of Streptomyces scabiei S58, Streptomyces turgidiscabies T45, and Streptomyces acidiscabies a10, the Pathogens of Potato Common Scab, Isolated in Japan.</title>
        <authorList>
            <person name="Tomihama T."/>
            <person name="Nishi Y."/>
            <person name="Sakai M."/>
            <person name="Ikenaga M."/>
            <person name="Okubo T."/>
            <person name="Ikeda S."/>
        </authorList>
    </citation>
    <scope>NUCLEOTIDE SEQUENCE [LARGE SCALE GENOMIC DNA]</scope>
    <source>
        <strain evidence="4 5">S58</strain>
    </source>
</reference>
<comment type="caution">
    <text evidence="4">The sequence shown here is derived from an EMBL/GenBank/DDBJ whole genome shotgun (WGS) entry which is preliminary data.</text>
</comment>
<evidence type="ECO:0000256" key="1">
    <source>
        <dbReference type="ARBA" id="ARBA00023125"/>
    </source>
</evidence>
<proteinExistence type="predicted"/>
<dbReference type="PROSITE" id="PS50977">
    <property type="entry name" value="HTH_TETR_2"/>
    <property type="match status" value="1"/>
</dbReference>
<gene>
    <name evidence="4" type="primary">kstR_1</name>
    <name evidence="4" type="ORF">SsS58_03486</name>
</gene>
<evidence type="ECO:0000256" key="2">
    <source>
        <dbReference type="PROSITE-ProRule" id="PRU00335"/>
    </source>
</evidence>
<dbReference type="GO" id="GO:0003677">
    <property type="term" value="F:DNA binding"/>
    <property type="evidence" value="ECO:0007669"/>
    <property type="project" value="UniProtKB-UniRule"/>
</dbReference>
<accession>A0A100JP52</accession>
<dbReference type="InterPro" id="IPR009057">
    <property type="entry name" value="Homeodomain-like_sf"/>
</dbReference>
<reference evidence="5" key="3">
    <citation type="submission" date="2016-02" db="EMBL/GenBank/DDBJ databases">
        <title>Draft genome of pathogenic Streptomyces sp. in Japan.</title>
        <authorList>
            <person name="Tomihama T."/>
            <person name="Ikenaga M."/>
            <person name="Sakai M."/>
            <person name="Okubo T."/>
            <person name="Ikeda S."/>
        </authorList>
    </citation>
    <scope>NUCLEOTIDE SEQUENCE [LARGE SCALE GENOMIC DNA]</scope>
    <source>
        <strain evidence="5">S58</strain>
    </source>
</reference>
<dbReference type="AlphaFoldDB" id="A0A100JP52"/>
<feature type="domain" description="HTH tetR-type" evidence="3">
    <location>
        <begin position="1"/>
        <end position="37"/>
    </location>
</feature>
<evidence type="ECO:0000313" key="5">
    <source>
        <dbReference type="Proteomes" id="UP000067448"/>
    </source>
</evidence>
<dbReference type="InterPro" id="IPR001647">
    <property type="entry name" value="HTH_TetR"/>
</dbReference>
<dbReference type="Proteomes" id="UP000067448">
    <property type="component" value="Unassembled WGS sequence"/>
</dbReference>
<evidence type="ECO:0000313" key="4">
    <source>
        <dbReference type="EMBL" id="GAQ63109.1"/>
    </source>
</evidence>
<name>A0A100JP52_STRSC</name>
<comment type="caution">
    <text evidence="2">Lacks conserved residue(s) required for the propagation of feature annotation.</text>
</comment>
<evidence type="ECO:0000259" key="3">
    <source>
        <dbReference type="PROSITE" id="PS50977"/>
    </source>
</evidence>
<dbReference type="Pfam" id="PF00440">
    <property type="entry name" value="TetR_N"/>
    <property type="match status" value="1"/>
</dbReference>
<keyword evidence="1 2" id="KW-0238">DNA-binding</keyword>